<gene>
    <name evidence="2" type="ORF">SAMN06265380_107126</name>
</gene>
<accession>A0A521DS83</accession>
<keyword evidence="1" id="KW-0732">Signal</keyword>
<keyword evidence="3" id="KW-1185">Reference proteome</keyword>
<evidence type="ECO:0000313" key="3">
    <source>
        <dbReference type="Proteomes" id="UP000319555"/>
    </source>
</evidence>
<protein>
    <submittedName>
        <fullName evidence="2">Uncharacterized protein</fullName>
    </submittedName>
</protein>
<organism evidence="2 3">
    <name type="scientific">Ruegeria faecimaris</name>
    <dbReference type="NCBI Taxonomy" id="686389"/>
    <lineage>
        <taxon>Bacteria</taxon>
        <taxon>Pseudomonadati</taxon>
        <taxon>Pseudomonadota</taxon>
        <taxon>Alphaproteobacteria</taxon>
        <taxon>Rhodobacterales</taxon>
        <taxon>Roseobacteraceae</taxon>
        <taxon>Ruegeria</taxon>
    </lineage>
</organism>
<reference evidence="2 3" key="1">
    <citation type="submission" date="2017-05" db="EMBL/GenBank/DDBJ databases">
        <authorList>
            <person name="Varghese N."/>
            <person name="Submissions S."/>
        </authorList>
    </citation>
    <scope>NUCLEOTIDE SEQUENCE [LARGE SCALE GENOMIC DNA]</scope>
    <source>
        <strain evidence="2 3">DSM 28009</strain>
    </source>
</reference>
<evidence type="ECO:0000313" key="2">
    <source>
        <dbReference type="EMBL" id="SMO74557.1"/>
    </source>
</evidence>
<name>A0A521DS83_9RHOB</name>
<dbReference type="AlphaFoldDB" id="A0A521DS83"/>
<dbReference type="Proteomes" id="UP000319555">
    <property type="component" value="Unassembled WGS sequence"/>
</dbReference>
<proteinExistence type="predicted"/>
<feature type="signal peptide" evidence="1">
    <location>
        <begin position="1"/>
        <end position="27"/>
    </location>
</feature>
<dbReference type="EMBL" id="FXTE01000007">
    <property type="protein sequence ID" value="SMO74557.1"/>
    <property type="molecule type" value="Genomic_DNA"/>
</dbReference>
<sequence length="117" mass="12634">MVIRRNTFALLTSLLVILAGFGGESHACVGLHCGDHMQSAGHSAAVKSIPDISAQSSHHDTDNAGTGECNPSLCQAVVLISQNSQVVWNQYQLDREFQIGFQSKLTEPDSPYRPPDL</sequence>
<feature type="chain" id="PRO_5021762157" evidence="1">
    <location>
        <begin position="28"/>
        <end position="117"/>
    </location>
</feature>
<evidence type="ECO:0000256" key="1">
    <source>
        <dbReference type="SAM" id="SignalP"/>
    </source>
</evidence>